<evidence type="ECO:0000259" key="2">
    <source>
        <dbReference type="PROSITE" id="PS51840"/>
    </source>
</evidence>
<feature type="compositionally biased region" description="Low complexity" evidence="1">
    <location>
        <begin position="251"/>
        <end position="265"/>
    </location>
</feature>
<dbReference type="InterPro" id="IPR019448">
    <property type="entry name" value="NT-C2"/>
</dbReference>
<feature type="domain" description="C2 NT-type" evidence="2">
    <location>
        <begin position="6"/>
        <end position="164"/>
    </location>
</feature>
<dbReference type="Proteomes" id="UP001140949">
    <property type="component" value="Unassembled WGS sequence"/>
</dbReference>
<evidence type="ECO:0000313" key="3">
    <source>
        <dbReference type="EMBL" id="KAJ6813470.1"/>
    </source>
</evidence>
<sequence length="623" mass="71280">MPKTKIWPDPPSVMNFKLYLFIQGVKHLPVGRGEGFGTSKFSVQIEWRGGSRRTGLLSKRFERNYTSKRLMQERGAISWNEGFDHACKLKRTKSNNYSSWIIHLEIQEIDENMRGNLPVVGKAKVDVANFAPPENEKNIKVPIECNIRGHSVEAELKIKLQFFELQTSNSTAFSLQRALSLRSFSCTSRQHNHTNNRYPECVLSGSEENSFSSDTDPSLHYGKPATTNLFLISQSESKLDDNQHLEQFHFQQPLDQSKQQQQPSLGRLLSRDRSKRNSKGVNKTKGPPLLNKASHENGGNHIDNDQRKQSVVPLLDPSDEKKLQPPESSDQSSKFQDENRFEVGKWEKKRIASRDGQMEIVTDVFFASIDQRSEKASGGSACTVLAAVVAHWLHDNPESLPPRCKFDDLIREGSLEWRKLCEDEGHREKFLDQHFDLETVLESKVRSLSIVTEMSYVGFFSINGMSDNFEFLQGVMSFDTIWDELVSIDATGTYIVSWNDHFFVLKVESEAIYLIDTLGERLFEGCHEAYILKFDKKSAIYRRAEPVCQTKDSNKCKTKDLDEDHHEASCEGTDCCKMYIKEFLAALPLREIHHDIERGSAKEATLHRRLQIEFHYTVPCDTS</sequence>
<feature type="compositionally biased region" description="Polar residues" evidence="1">
    <location>
        <begin position="206"/>
        <end position="216"/>
    </location>
</feature>
<reference evidence="3" key="2">
    <citation type="submission" date="2023-04" db="EMBL/GenBank/DDBJ databases">
        <authorList>
            <person name="Bruccoleri R.E."/>
            <person name="Oakeley E.J."/>
            <person name="Faust A.-M."/>
            <person name="Dessus-Babus S."/>
            <person name="Altorfer M."/>
            <person name="Burckhardt D."/>
            <person name="Oertli M."/>
            <person name="Naumann U."/>
            <person name="Petersen F."/>
            <person name="Wong J."/>
        </authorList>
    </citation>
    <scope>NUCLEOTIDE SEQUENCE</scope>
    <source>
        <strain evidence="3">GSM-AAB239-AS_SAM_17_03QT</strain>
        <tissue evidence="3">Leaf</tissue>
    </source>
</reference>
<comment type="caution">
    <text evidence="3">The sequence shown here is derived from an EMBL/GenBank/DDBJ whole genome shotgun (WGS) entry which is preliminary data.</text>
</comment>
<gene>
    <name evidence="3" type="ORF">M6B38_144365</name>
</gene>
<name>A0AAX6FAH5_IRIPA</name>
<evidence type="ECO:0000313" key="4">
    <source>
        <dbReference type="Proteomes" id="UP001140949"/>
    </source>
</evidence>
<keyword evidence="4" id="KW-1185">Reference proteome</keyword>
<reference evidence="3" key="1">
    <citation type="journal article" date="2023" name="GigaByte">
        <title>Genome assembly of the bearded iris, Iris pallida Lam.</title>
        <authorList>
            <person name="Bruccoleri R.E."/>
            <person name="Oakeley E.J."/>
            <person name="Faust A.M.E."/>
            <person name="Altorfer M."/>
            <person name="Dessus-Babus S."/>
            <person name="Burckhardt D."/>
            <person name="Oertli M."/>
            <person name="Naumann U."/>
            <person name="Petersen F."/>
            <person name="Wong J."/>
        </authorList>
    </citation>
    <scope>NUCLEOTIDE SEQUENCE</scope>
    <source>
        <strain evidence="3">GSM-AAB239-AS_SAM_17_03QT</strain>
    </source>
</reference>
<dbReference type="PANTHER" id="PTHR31182:SF21">
    <property type="entry name" value="C2 NT-TYPE DOMAIN-CONTAINING PROTEIN"/>
    <property type="match status" value="1"/>
</dbReference>
<protein>
    <recommendedName>
        <fullName evidence="2">C2 NT-type domain-containing protein</fullName>
    </recommendedName>
</protein>
<proteinExistence type="predicted"/>
<accession>A0AAX6FAH5</accession>
<feature type="region of interest" description="Disordered" evidence="1">
    <location>
        <begin position="251"/>
        <end position="339"/>
    </location>
</feature>
<dbReference type="Pfam" id="PF10358">
    <property type="entry name" value="NT-C2"/>
    <property type="match status" value="1"/>
</dbReference>
<dbReference type="PROSITE" id="PS51840">
    <property type="entry name" value="C2_NT"/>
    <property type="match status" value="1"/>
</dbReference>
<dbReference type="PANTHER" id="PTHR31182">
    <property type="entry name" value="C2 NT-TYPE DOMAIN-CONTAINING PROTEIN"/>
    <property type="match status" value="1"/>
</dbReference>
<organism evidence="3 4">
    <name type="scientific">Iris pallida</name>
    <name type="common">Sweet iris</name>
    <dbReference type="NCBI Taxonomy" id="29817"/>
    <lineage>
        <taxon>Eukaryota</taxon>
        <taxon>Viridiplantae</taxon>
        <taxon>Streptophyta</taxon>
        <taxon>Embryophyta</taxon>
        <taxon>Tracheophyta</taxon>
        <taxon>Spermatophyta</taxon>
        <taxon>Magnoliopsida</taxon>
        <taxon>Liliopsida</taxon>
        <taxon>Asparagales</taxon>
        <taxon>Iridaceae</taxon>
        <taxon>Iridoideae</taxon>
        <taxon>Irideae</taxon>
        <taxon>Iris</taxon>
    </lineage>
</organism>
<evidence type="ECO:0000256" key="1">
    <source>
        <dbReference type="SAM" id="MobiDB-lite"/>
    </source>
</evidence>
<dbReference type="AlphaFoldDB" id="A0AAX6FAH5"/>
<feature type="region of interest" description="Disordered" evidence="1">
    <location>
        <begin position="189"/>
        <end position="220"/>
    </location>
</feature>
<dbReference type="EMBL" id="JANAVB010030417">
    <property type="protein sequence ID" value="KAJ6813470.1"/>
    <property type="molecule type" value="Genomic_DNA"/>
</dbReference>